<dbReference type="CDD" id="cd08544">
    <property type="entry name" value="Reeler"/>
    <property type="match status" value="1"/>
</dbReference>
<evidence type="ECO:0000256" key="9">
    <source>
        <dbReference type="ARBA" id="ARBA00023157"/>
    </source>
</evidence>
<feature type="domain" description="G-protein coupled receptors family 2 profile 2" evidence="17">
    <location>
        <begin position="1845"/>
        <end position="2092"/>
    </location>
</feature>
<feature type="chain" id="PRO_5041240976" evidence="14">
    <location>
        <begin position="27"/>
        <end position="2188"/>
    </location>
</feature>
<dbReference type="Gene3D" id="2.60.40.4060">
    <property type="entry name" value="Reeler domain"/>
    <property type="match status" value="1"/>
</dbReference>
<feature type="domain" description="G-protein coupled receptors family 2 profile 1" evidence="16">
    <location>
        <begin position="1434"/>
        <end position="1506"/>
    </location>
</feature>
<dbReference type="PANTHER" id="PTHR12011:SF471">
    <property type="entry name" value="G-PROTEIN COUPLED RECEPTORS FAMILY 2 PROFILE 2 DOMAIN-CONTAINING PROTEIN"/>
    <property type="match status" value="1"/>
</dbReference>
<evidence type="ECO:0000256" key="7">
    <source>
        <dbReference type="ARBA" id="ARBA00023040"/>
    </source>
</evidence>
<evidence type="ECO:0000256" key="5">
    <source>
        <dbReference type="ARBA" id="ARBA00022729"/>
    </source>
</evidence>
<dbReference type="GO" id="GO:0004930">
    <property type="term" value="F:G protein-coupled receptor activity"/>
    <property type="evidence" value="ECO:0007669"/>
    <property type="project" value="UniProtKB-KW"/>
</dbReference>
<evidence type="ECO:0000256" key="13">
    <source>
        <dbReference type="SAM" id="Phobius"/>
    </source>
</evidence>
<dbReference type="SUPFAM" id="SSF111418">
    <property type="entry name" value="Hormone receptor domain"/>
    <property type="match status" value="1"/>
</dbReference>
<dbReference type="GO" id="GO:0007166">
    <property type="term" value="P:cell surface receptor signaling pathway"/>
    <property type="evidence" value="ECO:0007669"/>
    <property type="project" value="InterPro"/>
</dbReference>
<protein>
    <submittedName>
        <fullName evidence="19">Adhesion G protein-coupled receptor L3</fullName>
    </submittedName>
</protein>
<dbReference type="SMART" id="SM00303">
    <property type="entry name" value="GPS"/>
    <property type="match status" value="1"/>
</dbReference>
<organism evidence="19 20">
    <name type="scientific">Geodia barretti</name>
    <name type="common">Barrett's horny sponge</name>
    <dbReference type="NCBI Taxonomy" id="519541"/>
    <lineage>
        <taxon>Eukaryota</taxon>
        <taxon>Metazoa</taxon>
        <taxon>Porifera</taxon>
        <taxon>Demospongiae</taxon>
        <taxon>Heteroscleromorpha</taxon>
        <taxon>Tetractinellida</taxon>
        <taxon>Astrophorina</taxon>
        <taxon>Geodiidae</taxon>
        <taxon>Geodia</taxon>
    </lineage>
</organism>
<dbReference type="InterPro" id="IPR046338">
    <property type="entry name" value="GAIN_dom_sf"/>
</dbReference>
<keyword evidence="20" id="KW-1185">Reference proteome</keyword>
<dbReference type="PROSITE" id="PS50221">
    <property type="entry name" value="GAIN_B"/>
    <property type="match status" value="1"/>
</dbReference>
<feature type="transmembrane region" description="Helical" evidence="13">
    <location>
        <begin position="2068"/>
        <end position="2090"/>
    </location>
</feature>
<feature type="transmembrane region" description="Helical" evidence="13">
    <location>
        <begin position="1951"/>
        <end position="1972"/>
    </location>
</feature>
<feature type="transmembrane region" description="Helical" evidence="13">
    <location>
        <begin position="1843"/>
        <end position="1868"/>
    </location>
</feature>
<reference evidence="19" key="1">
    <citation type="submission" date="2023-03" db="EMBL/GenBank/DDBJ databases">
        <authorList>
            <person name="Steffen K."/>
            <person name="Cardenas P."/>
        </authorList>
    </citation>
    <scope>NUCLEOTIDE SEQUENCE</scope>
</reference>
<dbReference type="InterPro" id="IPR003886">
    <property type="entry name" value="NIDO_dom"/>
</dbReference>
<evidence type="ECO:0000256" key="12">
    <source>
        <dbReference type="ARBA" id="ARBA00023224"/>
    </source>
</evidence>
<dbReference type="Gene3D" id="1.25.40.610">
    <property type="match status" value="1"/>
</dbReference>
<evidence type="ECO:0000256" key="2">
    <source>
        <dbReference type="ARBA" id="ARBA00007343"/>
    </source>
</evidence>
<evidence type="ECO:0000313" key="19">
    <source>
        <dbReference type="EMBL" id="CAI8046865.1"/>
    </source>
</evidence>
<evidence type="ECO:0000259" key="16">
    <source>
        <dbReference type="PROSITE" id="PS50227"/>
    </source>
</evidence>
<dbReference type="Pfam" id="PF02014">
    <property type="entry name" value="Reeler"/>
    <property type="match status" value="1"/>
</dbReference>
<dbReference type="Pfam" id="PF06119">
    <property type="entry name" value="NIDO"/>
    <property type="match status" value="1"/>
</dbReference>
<keyword evidence="6 13" id="KW-1133">Transmembrane helix</keyword>
<keyword evidence="9" id="KW-1015">Disulfide bond</keyword>
<dbReference type="InterPro" id="IPR000203">
    <property type="entry name" value="GPS"/>
</dbReference>
<dbReference type="PRINTS" id="PR00249">
    <property type="entry name" value="GPCRSECRETIN"/>
</dbReference>
<evidence type="ECO:0000256" key="1">
    <source>
        <dbReference type="ARBA" id="ARBA00004651"/>
    </source>
</evidence>
<keyword evidence="11" id="KW-0325">Glycoprotein</keyword>
<dbReference type="InterPro" id="IPR017981">
    <property type="entry name" value="GPCR_2-like_7TM"/>
</dbReference>
<evidence type="ECO:0000256" key="4">
    <source>
        <dbReference type="ARBA" id="ARBA00022692"/>
    </source>
</evidence>
<evidence type="ECO:0000259" key="18">
    <source>
        <dbReference type="PROSITE" id="PS50835"/>
    </source>
</evidence>
<keyword evidence="5 14" id="KW-0732">Signal</keyword>
<dbReference type="Proteomes" id="UP001174909">
    <property type="component" value="Unassembled WGS sequence"/>
</dbReference>
<dbReference type="CDD" id="cd15040">
    <property type="entry name" value="7tmB2_Adhesion"/>
    <property type="match status" value="1"/>
</dbReference>
<sequence>MMSLAPTTHCTLPAILLPLLMMTVDCYSNGSFPEACYSMLPLHISPGSQTAAPPITCHSGGAECPGISLTVTQNGTIAGDYSCDSEYEVTLSSNQDFIGYLIQARVPLAGEAFDRFRIVGTMISAGPQGTILYCNSTSDSPNAPPLPNSATQSWIAPHRSVTVIWRAPAPFTALGNIQFYATVIVDFDHFYLPVTSQVLEPLDSTCKSFLPFLSLGTTAGVVTEELEKRDDWASDGIPIPGGLPFATYNHTLVYIGTNGVFSFGYRETGYWHRINNPSRFYAAPFWGDVDISDGGDIFYEIHTAPSLLIDQVSSLVSFREGIEFSATWMIVAYWREVQQFSNHTPQGNSFQGVILTDGKKSFMVCTFKNQSLEWYDSDVRIGYMGEQTHSMFGPLDNVTFFSLLYEGTVPYYNEVYQLSIDGARLSQVRPVLIGVTIIFRSNETHVTLDFDLSIDPTTCDTTKFSIQTLDGVLTFRPVYEALCEQQILFYYYTSESQDNRISFNLHPNDHILLHKTTFVRSIVTSGSDSVAVSIGSSFVRTSGLTGIAPIYFIDNFIAYPEIDTASQVHPVHFELDMTRGEFHMWLDSPVTPNISQVQLACEEYQTETTTISGVWSTPVYSEIDSAIRHSMRISPNSFAIICNTLPCIDSNYAFLQSISSLKDVFGNRISSDVFQNSFVLVNSSGILCDLQEGIQDPLDMNFTGAATRALGMFLEVQNINSASEVLYPLVASEVYLPDCTEVEVKSIVCLRLDRTASNPLLILPESVESTDIFLTNTEFSTRAVFGELFPAGLFSCQTYLSTNDMTEVSLSLGAFWQASLTVGMCSHVSPLDIVLTDDRGSNLTGLTVSNDFQSVSVRAGPLYYEDMSDVHVNIPFNGYSNRYSSVFSISIEVPAVHAYTSGSTRGTTAVALAKELVNASMVCEVEDEYITVVWVEYGNLSTNIVLNLENPYRLLRNGHNLQIHNLNLEQFLTFNYECRVLTAPHSGHSISVANFTTVAISDLIVVSMEQQPRSNGLVAEGFRSNTVLSSSSLLDTEVTLPCYGALDYGRIRWHSTLLHMPGYLSEGSSSPYYSVEYSGSVGTLTLHSYSGGNLRGSLTCYSEEAGLSHPASVTIHIIDGALSLQMYACISEVPLIQVCAHVGILLGLPTLYPCVLRVYTALYVTHCVSNRIRALFPPPQCPEGYVGDGVLCSVDSDGDGYTDIDMSDLYYCQSDPQNQLCQQDTCPHLYNPHQSRDRLNDGHPNGVAFVIDGNELPSDVILANASVLASKSLKCLGAQGSTDLSVQVYSVVQSELVTLDAAADICETEANIHQPLDSELTEGAMQCQSATTGATAWIYFTTEACICTRPEEDILPDYILTCQEAGVEACDCSDTECTCGCGYSGDGRSCSLDTDGDGYPNNASPGLCSDRDPQNYCVQDVCPADYDPSNDPGACHTTQDYTAGSMCVAETDSTWMIMWEDTHAGYHDTQLCQSFIPISAAYAFRLCLENGLWSQFIDTSCCKDIEVESIYEELDEILKGEFTNDTKSQLSAALADLVEATTPPDDRSSLYAQDLEITNDILKDTIDFLRNGVHNKLLDEINAEVVQVIDNVLEESNNQGWDQLSNTEEGAEQLLDNVELFGLYLAEAIASPNVDVELDNGKLILNASFNNIYIGAAVQDAFGASDVVFPVAESEFSLEPMFGESLAHIKIPARLLETRANETNTTRVFAVNMVIDNINELLLVNERATEINGTNYTTRAVTNLLVSQVMAGNTRTSTTKLSIPVQLVFVTEEIVNRSRNPRCAYYDFGTSQWLEDGVATESVTMAPDGRSYHVLCSTVHFTSFAVLVDVSDVEMDIPPSEGFALTIVTYVGCVISLLCLGLSIVYYLTYGKALLTSVHYLVHLNLAIALFLGYTVFLAGTYYGPQDQIACALVAGALHYLFLSVFCWMLCEGIMLYLMLVIVFSTLSKKWWLFLLMGWGPPVIVVGVAAGIRYDNYGNPDRGFCWVSVNQGLIWAFVGPMLAVILANMFFLCASLRSLYRVTVGRFGNEQDKKPLIKKLLMAAVILLPILGVTWAFGLLAVNRQTTVFTWLFTIFNSLQGLFFFVFHVIRSDRVWNVMKKFLPGEWKDKRGHSRSMRSSTQSISKSDSFLMDTLKRRQEKKKERKSIVSELSSDAVIVLGNPLATANNPFGTKRDKDLGLASTVLMY</sequence>
<dbReference type="Pfam" id="PF00002">
    <property type="entry name" value="7tm_2"/>
    <property type="match status" value="1"/>
</dbReference>
<gene>
    <name evidence="19" type="ORF">GBAR_LOCUS25917</name>
</gene>
<dbReference type="InterPro" id="IPR032471">
    <property type="entry name" value="AGRL2-4_GAIN_subdom_A"/>
</dbReference>
<keyword evidence="4 13" id="KW-0812">Transmembrane</keyword>
<feature type="domain" description="Ig-like" evidence="18">
    <location>
        <begin position="894"/>
        <end position="991"/>
    </location>
</feature>
<comment type="similarity">
    <text evidence="2">Belongs to the G-protein coupled receptor 2 family. Adhesion G-protein coupled receptor (ADGR) subfamily.</text>
</comment>
<dbReference type="InterPro" id="IPR057244">
    <property type="entry name" value="GAIN_B"/>
</dbReference>
<dbReference type="GO" id="GO:0007160">
    <property type="term" value="P:cell-matrix adhesion"/>
    <property type="evidence" value="ECO:0007669"/>
    <property type="project" value="InterPro"/>
</dbReference>
<dbReference type="InterPro" id="IPR001879">
    <property type="entry name" value="GPCR_2_extracellular_dom"/>
</dbReference>
<evidence type="ECO:0000256" key="11">
    <source>
        <dbReference type="ARBA" id="ARBA00023180"/>
    </source>
</evidence>
<evidence type="ECO:0000256" key="6">
    <source>
        <dbReference type="ARBA" id="ARBA00022989"/>
    </source>
</evidence>
<dbReference type="EMBL" id="CASHTH010003594">
    <property type="protein sequence ID" value="CAI8046865.1"/>
    <property type="molecule type" value="Genomic_DNA"/>
</dbReference>
<keyword evidence="10 19" id="KW-0675">Receptor</keyword>
<evidence type="ECO:0000259" key="15">
    <source>
        <dbReference type="PROSITE" id="PS50221"/>
    </source>
</evidence>
<keyword evidence="7" id="KW-0297">G-protein coupled receptor</keyword>
<evidence type="ECO:0000256" key="8">
    <source>
        <dbReference type="ARBA" id="ARBA00023136"/>
    </source>
</evidence>
<feature type="domain" description="GAIN-B" evidence="15">
    <location>
        <begin position="1658"/>
        <end position="1834"/>
    </location>
</feature>
<name>A0AA35TEJ0_GEOBA</name>
<comment type="caution">
    <text evidence="19">The sequence shown here is derived from an EMBL/GenBank/DDBJ whole genome shotgun (WGS) entry which is preliminary data.</text>
</comment>
<proteinExistence type="inferred from homology"/>
<keyword evidence="3" id="KW-1003">Cell membrane</keyword>
<keyword evidence="12" id="KW-0807">Transducer</keyword>
<feature type="signal peptide" evidence="14">
    <location>
        <begin position="1"/>
        <end position="26"/>
    </location>
</feature>
<evidence type="ECO:0000256" key="3">
    <source>
        <dbReference type="ARBA" id="ARBA00022475"/>
    </source>
</evidence>
<feature type="transmembrane region" description="Helical" evidence="13">
    <location>
        <begin position="1880"/>
        <end position="1900"/>
    </location>
</feature>
<dbReference type="PANTHER" id="PTHR12011">
    <property type="entry name" value="ADHESION G-PROTEIN COUPLED RECEPTOR"/>
    <property type="match status" value="1"/>
</dbReference>
<accession>A0AA35TEJ0</accession>
<evidence type="ECO:0000259" key="17">
    <source>
        <dbReference type="PROSITE" id="PS50261"/>
    </source>
</evidence>
<comment type="subcellular location">
    <subcellularLocation>
        <location evidence="1">Cell membrane</location>
        <topology evidence="1">Multi-pass membrane protein</topology>
    </subcellularLocation>
</comment>
<dbReference type="GO" id="GO:0007189">
    <property type="term" value="P:adenylate cyclase-activating G protein-coupled receptor signaling pathway"/>
    <property type="evidence" value="ECO:0007669"/>
    <property type="project" value="TreeGrafter"/>
</dbReference>
<dbReference type="PROSITE" id="PS50227">
    <property type="entry name" value="G_PROTEIN_RECEP_F2_3"/>
    <property type="match status" value="1"/>
</dbReference>
<dbReference type="Pfam" id="PF16489">
    <property type="entry name" value="GAIN"/>
    <property type="match status" value="1"/>
</dbReference>
<feature type="transmembrane region" description="Helical" evidence="13">
    <location>
        <begin position="1992"/>
        <end position="2019"/>
    </location>
</feature>
<evidence type="ECO:0000313" key="20">
    <source>
        <dbReference type="Proteomes" id="UP001174909"/>
    </source>
</evidence>
<dbReference type="PROSITE" id="PS50835">
    <property type="entry name" value="IG_LIKE"/>
    <property type="match status" value="1"/>
</dbReference>
<dbReference type="InterPro" id="IPR000832">
    <property type="entry name" value="GPCR_2_secretin-like"/>
</dbReference>
<dbReference type="SMART" id="SM00539">
    <property type="entry name" value="NIDO"/>
    <property type="match status" value="1"/>
</dbReference>
<dbReference type="GO" id="GO:0005886">
    <property type="term" value="C:plasma membrane"/>
    <property type="evidence" value="ECO:0007669"/>
    <property type="project" value="UniProtKB-SubCell"/>
</dbReference>
<dbReference type="FunFam" id="1.20.1070.10:FF:000058">
    <property type="entry name" value="Adhesion G protein-coupled receptor F5"/>
    <property type="match status" value="1"/>
</dbReference>
<evidence type="ECO:0000256" key="14">
    <source>
        <dbReference type="SAM" id="SignalP"/>
    </source>
</evidence>
<dbReference type="InterPro" id="IPR002861">
    <property type="entry name" value="Reeler_dom"/>
</dbReference>
<dbReference type="InterPro" id="IPR042307">
    <property type="entry name" value="Reeler_sf"/>
</dbReference>
<evidence type="ECO:0000256" key="10">
    <source>
        <dbReference type="ARBA" id="ARBA00023170"/>
    </source>
</evidence>
<dbReference type="InterPro" id="IPR007110">
    <property type="entry name" value="Ig-like_dom"/>
</dbReference>
<keyword evidence="8 13" id="KW-0472">Membrane</keyword>
<dbReference type="PROSITE" id="PS50261">
    <property type="entry name" value="G_PROTEIN_RECEP_F2_4"/>
    <property type="match status" value="1"/>
</dbReference>
<dbReference type="Gene3D" id="1.20.1070.10">
    <property type="entry name" value="Rhodopsin 7-helix transmembrane proteins"/>
    <property type="match status" value="1"/>
</dbReference>
<dbReference type="Gene3D" id="2.60.220.50">
    <property type="match status" value="1"/>
</dbReference>
<dbReference type="InterPro" id="IPR036445">
    <property type="entry name" value="GPCR_2_extracell_dom_sf"/>
</dbReference>
<feature type="transmembrane region" description="Helical" evidence="13">
    <location>
        <begin position="1920"/>
        <end position="1944"/>
    </location>
</feature>
<feature type="transmembrane region" description="Helical" evidence="13">
    <location>
        <begin position="2040"/>
        <end position="2062"/>
    </location>
</feature>